<dbReference type="Proteomes" id="UP000218765">
    <property type="component" value="Chromosome"/>
</dbReference>
<evidence type="ECO:0000313" key="2">
    <source>
        <dbReference type="EMBL" id="BAZ94617.1"/>
    </source>
</evidence>
<protein>
    <submittedName>
        <fullName evidence="2">Drug exporters</fullName>
    </submittedName>
</protein>
<gene>
    <name evidence="2" type="ORF">FOKN1_2240</name>
</gene>
<proteinExistence type="predicted"/>
<feature type="coiled-coil region" evidence="1">
    <location>
        <begin position="17"/>
        <end position="86"/>
    </location>
</feature>
<evidence type="ECO:0000256" key="1">
    <source>
        <dbReference type="SAM" id="Coils"/>
    </source>
</evidence>
<organism evidence="2 3">
    <name type="scientific">Thiohalobacter thiocyanaticus</name>
    <dbReference type="NCBI Taxonomy" id="585455"/>
    <lineage>
        <taxon>Bacteria</taxon>
        <taxon>Pseudomonadati</taxon>
        <taxon>Pseudomonadota</taxon>
        <taxon>Gammaproteobacteria</taxon>
        <taxon>Thiohalobacterales</taxon>
        <taxon>Thiohalobacteraceae</taxon>
        <taxon>Thiohalobacter</taxon>
    </lineage>
</organism>
<sequence length="121" mass="13436">MEQSVTSLWTRAQELARADIEAIRQAAQGRVEAAEKELEALSAAFDKQQDHVDQMQTALDQLSVQLRSAEQVRAALEAENTSLKHINESLFGRLDSHTHAVETLMSKVSREVTSSDLEESS</sequence>
<dbReference type="KEGG" id="ttc:FOKN1_2240"/>
<dbReference type="AlphaFoldDB" id="A0A1Z4VSK4"/>
<name>A0A1Z4VSK4_9GAMM</name>
<keyword evidence="1" id="KW-0175">Coiled coil</keyword>
<dbReference type="EMBL" id="AP018052">
    <property type="protein sequence ID" value="BAZ94617.1"/>
    <property type="molecule type" value="Genomic_DNA"/>
</dbReference>
<dbReference type="Gene3D" id="1.20.120.330">
    <property type="entry name" value="Nucleotidyltransferases domain 2"/>
    <property type="match status" value="1"/>
</dbReference>
<reference evidence="2 3" key="1">
    <citation type="submission" date="2017-05" db="EMBL/GenBank/DDBJ databases">
        <title>Thiocyanate degradation by Thiohalobacter thiocyanaticus FOKN1.</title>
        <authorList>
            <person name="Oshiki M."/>
            <person name="Fukushima T."/>
            <person name="Kawano S."/>
            <person name="Nakagawa J."/>
        </authorList>
    </citation>
    <scope>NUCLEOTIDE SEQUENCE [LARGE SCALE GENOMIC DNA]</scope>
    <source>
        <strain evidence="2 3">FOKN1</strain>
    </source>
</reference>
<keyword evidence="3" id="KW-1185">Reference proteome</keyword>
<evidence type="ECO:0000313" key="3">
    <source>
        <dbReference type="Proteomes" id="UP000218765"/>
    </source>
</evidence>
<accession>A0A1Z4VSK4</accession>